<dbReference type="EMBL" id="CM010722">
    <property type="protein sequence ID" value="RZC73726.1"/>
    <property type="molecule type" value="Genomic_DNA"/>
</dbReference>
<reference evidence="1 2" key="1">
    <citation type="journal article" date="2018" name="Science">
        <title>The opium poppy genome and morphinan production.</title>
        <authorList>
            <person name="Guo L."/>
            <person name="Winzer T."/>
            <person name="Yang X."/>
            <person name="Li Y."/>
            <person name="Ning Z."/>
            <person name="He Z."/>
            <person name="Teodor R."/>
            <person name="Lu Y."/>
            <person name="Bowser T.A."/>
            <person name="Graham I.A."/>
            <person name="Ye K."/>
        </authorList>
    </citation>
    <scope>NUCLEOTIDE SEQUENCE [LARGE SCALE GENOMIC DNA]</scope>
    <source>
        <strain evidence="2">cv. HN1</strain>
        <tissue evidence="1">Leaves</tissue>
    </source>
</reference>
<dbReference type="GO" id="GO:0050220">
    <property type="term" value="F:prostaglandin-E synthase activity"/>
    <property type="evidence" value="ECO:0007669"/>
    <property type="project" value="TreeGrafter"/>
</dbReference>
<dbReference type="PANTHER" id="PTHR12782">
    <property type="entry name" value="MICROSOMAL PROSTAGLANDIN E SYNTHASE-2"/>
    <property type="match status" value="1"/>
</dbReference>
<protein>
    <submittedName>
        <fullName evidence="1">Uncharacterized protein</fullName>
    </submittedName>
</protein>
<dbReference type="GO" id="GO:0005739">
    <property type="term" value="C:mitochondrion"/>
    <property type="evidence" value="ECO:0007669"/>
    <property type="project" value="TreeGrafter"/>
</dbReference>
<organism evidence="1 2">
    <name type="scientific">Papaver somniferum</name>
    <name type="common">Opium poppy</name>
    <dbReference type="NCBI Taxonomy" id="3469"/>
    <lineage>
        <taxon>Eukaryota</taxon>
        <taxon>Viridiplantae</taxon>
        <taxon>Streptophyta</taxon>
        <taxon>Embryophyta</taxon>
        <taxon>Tracheophyta</taxon>
        <taxon>Spermatophyta</taxon>
        <taxon>Magnoliopsida</taxon>
        <taxon>Ranunculales</taxon>
        <taxon>Papaveraceae</taxon>
        <taxon>Papaveroideae</taxon>
        <taxon>Papaver</taxon>
    </lineage>
</organism>
<dbReference type="Gene3D" id="1.20.1050.10">
    <property type="match status" value="1"/>
</dbReference>
<name>A0A4Y7KLJ0_PAPSO</name>
<dbReference type="SUPFAM" id="SSF47616">
    <property type="entry name" value="GST C-terminal domain-like"/>
    <property type="match status" value="1"/>
</dbReference>
<accession>A0A4Y7KLJ0</accession>
<dbReference type="AlphaFoldDB" id="A0A4Y7KLJ0"/>
<dbReference type="Gramene" id="RZC73726">
    <property type="protein sequence ID" value="RZC73726"/>
    <property type="gene ID" value="C5167_049206"/>
</dbReference>
<dbReference type="PANTHER" id="PTHR12782:SF11">
    <property type="entry name" value="PROSTAGLANDIN E SYNTHASE 2"/>
    <property type="match status" value="1"/>
</dbReference>
<keyword evidence="2" id="KW-1185">Reference proteome</keyword>
<proteinExistence type="predicted"/>
<dbReference type="Proteomes" id="UP000316621">
    <property type="component" value="Chromosome 8"/>
</dbReference>
<sequence length="82" mass="9195">MTIKKLIFGNFSFMEGKVTKYAGAATMFFVSKKLKKKHNITDERAALYEAANTWVEALKGRDFLDSYSSISNYFLGGATPNL</sequence>
<evidence type="ECO:0000313" key="2">
    <source>
        <dbReference type="Proteomes" id="UP000316621"/>
    </source>
</evidence>
<gene>
    <name evidence="1" type="ORF">C5167_049206</name>
</gene>
<dbReference type="InterPro" id="IPR036282">
    <property type="entry name" value="Glutathione-S-Trfase_C_sf"/>
</dbReference>
<evidence type="ECO:0000313" key="1">
    <source>
        <dbReference type="EMBL" id="RZC73726.1"/>
    </source>
</evidence>